<protein>
    <recommendedName>
        <fullName evidence="12">RPA-interacting protein C-terminal domain-containing protein</fullName>
    </recommendedName>
</protein>
<proteinExistence type="predicted"/>
<organism evidence="10 11">
    <name type="scientific">Phytophthora fragariae</name>
    <dbReference type="NCBI Taxonomy" id="53985"/>
    <lineage>
        <taxon>Eukaryota</taxon>
        <taxon>Sar</taxon>
        <taxon>Stramenopiles</taxon>
        <taxon>Oomycota</taxon>
        <taxon>Peronosporomycetes</taxon>
        <taxon>Peronosporales</taxon>
        <taxon>Peronosporaceae</taxon>
        <taxon>Phytophthora</taxon>
    </lineage>
</organism>
<dbReference type="InterPro" id="IPR028158">
    <property type="entry name" value="RPA_interact_N_dom"/>
</dbReference>
<feature type="domain" description="RPA-interacting protein N-terminal" evidence="8">
    <location>
        <begin position="7"/>
        <end position="48"/>
    </location>
</feature>
<gene>
    <name evidence="10" type="ORF">PF004_g23400</name>
</gene>
<evidence type="ECO:0000259" key="8">
    <source>
        <dbReference type="Pfam" id="PF14766"/>
    </source>
</evidence>
<evidence type="ECO:0000256" key="6">
    <source>
        <dbReference type="SAM" id="Coils"/>
    </source>
</evidence>
<evidence type="ECO:0000313" key="11">
    <source>
        <dbReference type="Proteomes" id="UP000476176"/>
    </source>
</evidence>
<dbReference type="Pfam" id="PF14766">
    <property type="entry name" value="RPA_interact_N"/>
    <property type="match status" value="1"/>
</dbReference>
<evidence type="ECO:0000256" key="5">
    <source>
        <dbReference type="ARBA" id="ARBA00023242"/>
    </source>
</evidence>
<evidence type="ECO:0000256" key="2">
    <source>
        <dbReference type="ARBA" id="ARBA00022723"/>
    </source>
</evidence>
<dbReference type="Pfam" id="PF14768">
    <property type="entry name" value="RPA_interact_C"/>
    <property type="match status" value="1"/>
</dbReference>
<evidence type="ECO:0000256" key="7">
    <source>
        <dbReference type="SAM" id="MobiDB-lite"/>
    </source>
</evidence>
<evidence type="ECO:0008006" key="12">
    <source>
        <dbReference type="Google" id="ProtNLM"/>
    </source>
</evidence>
<comment type="subcellular location">
    <subcellularLocation>
        <location evidence="1">Nucleus</location>
    </subcellularLocation>
</comment>
<evidence type="ECO:0000313" key="10">
    <source>
        <dbReference type="EMBL" id="KAE9185311.1"/>
    </source>
</evidence>
<dbReference type="Proteomes" id="UP000476176">
    <property type="component" value="Unassembled WGS sequence"/>
</dbReference>
<dbReference type="PANTHER" id="PTHR31742:SF1">
    <property type="entry name" value="RPA-INTERACTING PROTEIN"/>
    <property type="match status" value="1"/>
</dbReference>
<sequence length="272" mass="30381">MMPPPPPHRSPLKRLSLSPPAWKDQLRQRCLQRLKRDRGQLLDKLRRPDALSVSEEMQRLVAHEQQQQQQQQASLSASASVDDLLLMGRLKESDYLDIVHALEDALRHATEEEDDEEELRLAEHMADLEDAELEAMLAGMDLGGQQEQNQQQQLPATSDAGYDDAELGDFFSQDPSSISVLCPICKAGYLSEHAGDRAAVPCVSCGCGFSFHVKYVYHGVLEDFQDKIVNAFMAHRDLCPSDPTFEKKTSLDEGTDVLLIKCEHCGCSHALP</sequence>
<dbReference type="GO" id="GO:0008270">
    <property type="term" value="F:zinc ion binding"/>
    <property type="evidence" value="ECO:0007669"/>
    <property type="project" value="UniProtKB-KW"/>
</dbReference>
<dbReference type="GO" id="GO:0006606">
    <property type="term" value="P:protein import into nucleus"/>
    <property type="evidence" value="ECO:0007669"/>
    <property type="project" value="TreeGrafter"/>
</dbReference>
<keyword evidence="6" id="KW-0175">Coiled coil</keyword>
<accession>A0A6G0MXH7</accession>
<evidence type="ECO:0000256" key="1">
    <source>
        <dbReference type="ARBA" id="ARBA00004123"/>
    </source>
</evidence>
<dbReference type="EMBL" id="QXGC01002498">
    <property type="protein sequence ID" value="KAE9185311.1"/>
    <property type="molecule type" value="Genomic_DNA"/>
</dbReference>
<dbReference type="InterPro" id="IPR028156">
    <property type="entry name" value="RIP"/>
</dbReference>
<dbReference type="AlphaFoldDB" id="A0A6G0MXH7"/>
<dbReference type="PANTHER" id="PTHR31742">
    <property type="entry name" value="RPA-INTERACTING PROTEIN RPAIN"/>
    <property type="match status" value="1"/>
</dbReference>
<keyword evidence="4" id="KW-0862">Zinc</keyword>
<reference evidence="10 11" key="1">
    <citation type="submission" date="2018-09" db="EMBL/GenBank/DDBJ databases">
        <title>Genomic investigation of the strawberry pathogen Phytophthora fragariae indicates pathogenicity is determined by transcriptional variation in three key races.</title>
        <authorList>
            <person name="Adams T.M."/>
            <person name="Armitage A.D."/>
            <person name="Sobczyk M.K."/>
            <person name="Bates H.J."/>
            <person name="Dunwell J.M."/>
            <person name="Nellist C.F."/>
            <person name="Harrison R.J."/>
        </authorList>
    </citation>
    <scope>NUCLEOTIDE SEQUENCE [LARGE SCALE GENOMIC DNA]</scope>
    <source>
        <strain evidence="10 11">BC-23</strain>
    </source>
</reference>
<keyword evidence="2" id="KW-0479">Metal-binding</keyword>
<comment type="caution">
    <text evidence="10">The sequence shown here is derived from an EMBL/GenBank/DDBJ whole genome shotgun (WGS) entry which is preliminary data.</text>
</comment>
<evidence type="ECO:0000259" key="9">
    <source>
        <dbReference type="Pfam" id="PF14768"/>
    </source>
</evidence>
<evidence type="ECO:0000256" key="3">
    <source>
        <dbReference type="ARBA" id="ARBA00022771"/>
    </source>
</evidence>
<evidence type="ECO:0000256" key="4">
    <source>
        <dbReference type="ARBA" id="ARBA00022833"/>
    </source>
</evidence>
<keyword evidence="3" id="KW-0863">Zinc-finger</keyword>
<name>A0A6G0MXH7_9STRA</name>
<dbReference type="InterPro" id="IPR028159">
    <property type="entry name" value="RPA_interact_C_dom"/>
</dbReference>
<feature type="region of interest" description="Disordered" evidence="7">
    <location>
        <begin position="1"/>
        <end position="20"/>
    </location>
</feature>
<feature type="coiled-coil region" evidence="6">
    <location>
        <begin position="99"/>
        <end position="134"/>
    </location>
</feature>
<feature type="domain" description="RPA-interacting protein C-terminal" evidence="9">
    <location>
        <begin position="181"/>
        <end position="267"/>
    </location>
</feature>
<keyword evidence="5" id="KW-0539">Nucleus</keyword>
<dbReference type="GO" id="GO:0005634">
    <property type="term" value="C:nucleus"/>
    <property type="evidence" value="ECO:0007669"/>
    <property type="project" value="UniProtKB-SubCell"/>
</dbReference>